<feature type="region of interest" description="Disordered" evidence="8">
    <location>
        <begin position="386"/>
        <end position="447"/>
    </location>
</feature>
<evidence type="ECO:0000256" key="6">
    <source>
        <dbReference type="ARBA" id="ARBA00022840"/>
    </source>
</evidence>
<feature type="compositionally biased region" description="Polar residues" evidence="8">
    <location>
        <begin position="235"/>
        <end position="268"/>
    </location>
</feature>
<dbReference type="EMBL" id="CCKQ01008874">
    <property type="protein sequence ID" value="CDW80335.1"/>
    <property type="molecule type" value="Genomic_DNA"/>
</dbReference>
<evidence type="ECO:0000256" key="7">
    <source>
        <dbReference type="PROSITE-ProRule" id="PRU10141"/>
    </source>
</evidence>
<feature type="compositionally biased region" description="Low complexity" evidence="8">
    <location>
        <begin position="535"/>
        <end position="547"/>
    </location>
</feature>
<protein>
    <submittedName>
        <fullName evidence="11">Protein kinase domain containing protein</fullName>
    </submittedName>
</protein>
<feature type="compositionally biased region" description="Polar residues" evidence="8">
    <location>
        <begin position="153"/>
        <end position="193"/>
    </location>
</feature>
<dbReference type="PROSITE" id="PS50011">
    <property type="entry name" value="PROTEIN_KINASE_DOM"/>
    <property type="match status" value="1"/>
</dbReference>
<dbReference type="GO" id="GO:0004674">
    <property type="term" value="F:protein serine/threonine kinase activity"/>
    <property type="evidence" value="ECO:0007669"/>
    <property type="project" value="UniProtKB-KW"/>
</dbReference>
<dbReference type="AlphaFoldDB" id="A0A078ADL7"/>
<feature type="region of interest" description="Disordered" evidence="8">
    <location>
        <begin position="148"/>
        <end position="193"/>
    </location>
</feature>
<keyword evidence="4 7" id="KW-0547">Nucleotide-binding</keyword>
<dbReference type="PANTHER" id="PTHR24346">
    <property type="entry name" value="MAP/MICROTUBULE AFFINITY-REGULATING KINASE"/>
    <property type="match status" value="1"/>
</dbReference>
<feature type="region of interest" description="Disordered" evidence="8">
    <location>
        <begin position="100"/>
        <end position="119"/>
    </location>
</feature>
<evidence type="ECO:0000256" key="2">
    <source>
        <dbReference type="ARBA" id="ARBA00022527"/>
    </source>
</evidence>
<dbReference type="SMART" id="SM00220">
    <property type="entry name" value="S_TKc"/>
    <property type="match status" value="1"/>
</dbReference>
<dbReference type="InterPro" id="IPR015940">
    <property type="entry name" value="UBA"/>
</dbReference>
<feature type="compositionally biased region" description="Polar residues" evidence="8">
    <location>
        <begin position="387"/>
        <end position="397"/>
    </location>
</feature>
<feature type="compositionally biased region" description="Polar residues" evidence="8">
    <location>
        <begin position="569"/>
        <end position="600"/>
    </location>
</feature>
<feature type="region of interest" description="Disordered" evidence="8">
    <location>
        <begin position="235"/>
        <end position="313"/>
    </location>
</feature>
<dbReference type="CDD" id="cd14003">
    <property type="entry name" value="STKc_AMPK-like"/>
    <property type="match status" value="1"/>
</dbReference>
<feature type="compositionally biased region" description="Low complexity" evidence="8">
    <location>
        <begin position="12"/>
        <end position="28"/>
    </location>
</feature>
<feature type="compositionally biased region" description="Low complexity" evidence="8">
    <location>
        <begin position="413"/>
        <end position="425"/>
    </location>
</feature>
<feature type="compositionally biased region" description="Polar residues" evidence="8">
    <location>
        <begin position="505"/>
        <end position="534"/>
    </location>
</feature>
<proteinExistence type="predicted"/>
<dbReference type="Gene3D" id="1.10.510.10">
    <property type="entry name" value="Transferase(Phosphotransferase) domain 1"/>
    <property type="match status" value="1"/>
</dbReference>
<dbReference type="CDD" id="cd14335">
    <property type="entry name" value="UBA_SnRK1_plant"/>
    <property type="match status" value="1"/>
</dbReference>
<dbReference type="FunFam" id="3.30.200.20:FF:000003">
    <property type="entry name" value="Non-specific serine/threonine protein kinase"/>
    <property type="match status" value="1"/>
</dbReference>
<accession>A0A078ADL7</accession>
<dbReference type="PANTHER" id="PTHR24346:SF30">
    <property type="entry name" value="MATERNAL EMBRYONIC LEUCINE ZIPPER KINASE"/>
    <property type="match status" value="1"/>
</dbReference>
<evidence type="ECO:0000256" key="3">
    <source>
        <dbReference type="ARBA" id="ARBA00022679"/>
    </source>
</evidence>
<keyword evidence="5 11" id="KW-0418">Kinase</keyword>
<feature type="region of interest" description="Disordered" evidence="8">
    <location>
        <begin position="1"/>
        <end position="35"/>
    </location>
</feature>
<feature type="domain" description="UBA" evidence="10">
    <location>
        <begin position="1017"/>
        <end position="1057"/>
    </location>
</feature>
<organism evidence="11 12">
    <name type="scientific">Stylonychia lemnae</name>
    <name type="common">Ciliate</name>
    <dbReference type="NCBI Taxonomy" id="5949"/>
    <lineage>
        <taxon>Eukaryota</taxon>
        <taxon>Sar</taxon>
        <taxon>Alveolata</taxon>
        <taxon>Ciliophora</taxon>
        <taxon>Intramacronucleata</taxon>
        <taxon>Spirotrichea</taxon>
        <taxon>Stichotrichia</taxon>
        <taxon>Sporadotrichida</taxon>
        <taxon>Oxytrichidae</taxon>
        <taxon>Stylonychinae</taxon>
        <taxon>Stylonychia</taxon>
    </lineage>
</organism>
<evidence type="ECO:0000256" key="5">
    <source>
        <dbReference type="ARBA" id="ARBA00022777"/>
    </source>
</evidence>
<dbReference type="SUPFAM" id="SSF56112">
    <property type="entry name" value="Protein kinase-like (PK-like)"/>
    <property type="match status" value="1"/>
</dbReference>
<feature type="compositionally biased region" description="Polar residues" evidence="8">
    <location>
        <begin position="281"/>
        <end position="313"/>
    </location>
</feature>
<dbReference type="PROSITE" id="PS50030">
    <property type="entry name" value="UBA"/>
    <property type="match status" value="1"/>
</dbReference>
<comment type="subunit">
    <text evidence="1">Monomer.</text>
</comment>
<dbReference type="InterPro" id="IPR011009">
    <property type="entry name" value="Kinase-like_dom_sf"/>
</dbReference>
<dbReference type="Pfam" id="PF00069">
    <property type="entry name" value="Pkinase"/>
    <property type="match status" value="1"/>
</dbReference>
<feature type="binding site" evidence="7">
    <location>
        <position position="706"/>
    </location>
    <ligand>
        <name>ATP</name>
        <dbReference type="ChEBI" id="CHEBI:30616"/>
    </ligand>
</feature>
<gene>
    <name evidence="11" type="primary">Contig17253.g18372</name>
    <name evidence="11" type="ORF">STYLEM_9332</name>
</gene>
<evidence type="ECO:0000313" key="11">
    <source>
        <dbReference type="EMBL" id="CDW80335.1"/>
    </source>
</evidence>
<dbReference type="OrthoDB" id="295513at2759"/>
<dbReference type="InterPro" id="IPR017441">
    <property type="entry name" value="Protein_kinase_ATP_BS"/>
</dbReference>
<evidence type="ECO:0000256" key="8">
    <source>
        <dbReference type="SAM" id="MobiDB-lite"/>
    </source>
</evidence>
<feature type="domain" description="Protein kinase" evidence="9">
    <location>
        <begin position="677"/>
        <end position="929"/>
    </location>
</feature>
<evidence type="ECO:0000313" key="12">
    <source>
        <dbReference type="Proteomes" id="UP000039865"/>
    </source>
</evidence>
<dbReference type="Proteomes" id="UP000039865">
    <property type="component" value="Unassembled WGS sequence"/>
</dbReference>
<dbReference type="GO" id="GO:0005737">
    <property type="term" value="C:cytoplasm"/>
    <property type="evidence" value="ECO:0007669"/>
    <property type="project" value="TreeGrafter"/>
</dbReference>
<evidence type="ECO:0000256" key="4">
    <source>
        <dbReference type="ARBA" id="ARBA00022741"/>
    </source>
</evidence>
<dbReference type="GO" id="GO:0005524">
    <property type="term" value="F:ATP binding"/>
    <property type="evidence" value="ECO:0007669"/>
    <property type="project" value="UniProtKB-UniRule"/>
</dbReference>
<keyword evidence="12" id="KW-1185">Reference proteome</keyword>
<evidence type="ECO:0000256" key="1">
    <source>
        <dbReference type="ARBA" id="ARBA00011245"/>
    </source>
</evidence>
<keyword evidence="6 7" id="KW-0067">ATP-binding</keyword>
<dbReference type="PROSITE" id="PS00107">
    <property type="entry name" value="PROTEIN_KINASE_ATP"/>
    <property type="match status" value="1"/>
</dbReference>
<sequence length="1059" mass="118458">MSNSRKSGGKTTGLLGNTNSTNTTTTHSNHQHHKNLRRHLDMGLPNYGGDNSSGSNNQTNLFEIKKRSIDFFQQEEQTLILYVYYEYLINLGRASPKEAYTNQQKRGSSSGGIGGPIINNMFGADNTGYQGDQEQNVAQLSNTAKSNGFFRRNASNSGSKQKNVNDQQLSYPANGNDVSQPKAQIGNSPQMSPRNIKDLLKMRHAVESIRNRKSTTSQNNEFIQSLKVAQNNSGNFQGAGANRQSIKRTPSNESSFVNKNNGANQHPHQINHHPDFKTRPMSGTSNKGSNSSIKHTTTKSSMNNPTKGQAMQQPLTQDQLIDYISKLIKNNKKHFEKDPANEEVIANLKQFLQQQFDDKNGTMGGYQVEDSTQFNSLINDLLRMNYHQPSPSLSGSQKGKPVGKDRANSEKNQSTYSSSQSTQQQHANNRYSGAGAGAQHQQNNPVQQVKISRPTINLSINKNVQNVMITPMSYPQGQQQNQQQSQNSTNNTRGPAAQKKRTSSEDNVNIQQQNQQRAMMASTQQQNSQITSVFQNVNPQQVQQTPQQHRKNLPSLDTERQKQSRSKNRGTSNDIPMAIQINSAQNYQPQSRENSQSSYKQLKPGSTPGAHSAGGTSGNVNISQDNISQFNQSTSNNLDGATKVDDTVIQERDRLIKFVKSYIKKHNELPPTTLEYYKFVKLIGKGAFGKVTLGIHKLTGKYVAIKTIEKSYMKDDFSKRKVFQEVYLLKKIKHSNVIRLLEVFESSKHMLMVMEYAGGGDLLHLIKRKGKLQESDAKFIFKQIAYGLAHIHCRSVIHRDIKLDNILLDCEKGVKICDFGVSKIIKKGQIIQEQCGTPAYLAPEIIIDKGYEGFFVDIWSLGVLLFAMLCGTVPFKAQNLEDLHKLILKGEFAFPVELSSEAQAIVRGMIKLNPRERLTIPQILAHGWLKETNEDDSEDEEEEKNEDGEPKDQKGGAVGGQGATNQNQQKSQDIDLKSIQGNVNYVNVDNLFYDENYGTKLSYTDYCCITEDFSTENIDEEALKVCENFGFPRQFMIKCLNRGDLNHATACYYLLTNAG</sequence>
<dbReference type="FunFam" id="1.10.510.10:FF:000571">
    <property type="entry name" value="Maternal embryonic leucine zipper kinase"/>
    <property type="match status" value="1"/>
</dbReference>
<reference evidence="11 12" key="1">
    <citation type="submission" date="2014-06" db="EMBL/GenBank/DDBJ databases">
        <authorList>
            <person name="Swart Estienne"/>
        </authorList>
    </citation>
    <scope>NUCLEOTIDE SEQUENCE [LARGE SCALE GENOMIC DNA]</scope>
    <source>
        <strain evidence="11 12">130c</strain>
    </source>
</reference>
<dbReference type="InterPro" id="IPR008271">
    <property type="entry name" value="Ser/Thr_kinase_AS"/>
</dbReference>
<evidence type="ECO:0000259" key="10">
    <source>
        <dbReference type="PROSITE" id="PS50030"/>
    </source>
</evidence>
<feature type="compositionally biased region" description="Acidic residues" evidence="8">
    <location>
        <begin position="933"/>
        <end position="946"/>
    </location>
</feature>
<feature type="compositionally biased region" description="Low complexity" evidence="8">
    <location>
        <begin position="478"/>
        <end position="492"/>
    </location>
</feature>
<dbReference type="PROSITE" id="PS00108">
    <property type="entry name" value="PROTEIN_KINASE_ST"/>
    <property type="match status" value="1"/>
</dbReference>
<keyword evidence="2" id="KW-0723">Serine/threonine-protein kinase</keyword>
<dbReference type="GO" id="GO:0035556">
    <property type="term" value="P:intracellular signal transduction"/>
    <property type="evidence" value="ECO:0007669"/>
    <property type="project" value="TreeGrafter"/>
</dbReference>
<feature type="region of interest" description="Disordered" evidence="8">
    <location>
        <begin position="929"/>
        <end position="972"/>
    </location>
</feature>
<dbReference type="InParanoid" id="A0A078ADL7"/>
<keyword evidence="3" id="KW-0808">Transferase</keyword>
<feature type="region of interest" description="Disordered" evidence="8">
    <location>
        <begin position="475"/>
        <end position="623"/>
    </location>
</feature>
<evidence type="ECO:0000259" key="9">
    <source>
        <dbReference type="PROSITE" id="PS50011"/>
    </source>
</evidence>
<dbReference type="InterPro" id="IPR000719">
    <property type="entry name" value="Prot_kinase_dom"/>
</dbReference>
<name>A0A078ADL7_STYLE</name>